<feature type="non-terminal residue" evidence="1">
    <location>
        <position position="1"/>
    </location>
</feature>
<reference evidence="1" key="1">
    <citation type="submission" date="2015-04" db="EMBL/GenBank/DDBJ databases">
        <title>The genome sequence of the plant pathogenic Rhizarian Plasmodiophora brassicae reveals insights in its biotrophic life cycle and the origin of chitin synthesis.</title>
        <authorList>
            <person name="Schwelm A."/>
            <person name="Fogelqvist J."/>
            <person name="Knaust A."/>
            <person name="Julke S."/>
            <person name="Lilja T."/>
            <person name="Dhandapani V."/>
            <person name="Bonilla-Rosso G."/>
            <person name="Karlsson M."/>
            <person name="Shevchenko A."/>
            <person name="Choi S.R."/>
            <person name="Kim H.G."/>
            <person name="Park J.Y."/>
            <person name="Lim Y.P."/>
            <person name="Ludwig-Muller J."/>
            <person name="Dixelius C."/>
        </authorList>
    </citation>
    <scope>NUCLEOTIDE SEQUENCE</scope>
    <source>
        <tissue evidence="1">Potato root galls</tissue>
    </source>
</reference>
<dbReference type="EMBL" id="HACM01006864">
    <property type="protein sequence ID" value="CRZ07306.1"/>
    <property type="molecule type" value="Transcribed_RNA"/>
</dbReference>
<proteinExistence type="predicted"/>
<accession>A0A0H5R028</accession>
<organism evidence="1">
    <name type="scientific">Spongospora subterranea</name>
    <dbReference type="NCBI Taxonomy" id="70186"/>
    <lineage>
        <taxon>Eukaryota</taxon>
        <taxon>Sar</taxon>
        <taxon>Rhizaria</taxon>
        <taxon>Endomyxa</taxon>
        <taxon>Phytomyxea</taxon>
        <taxon>Plasmodiophorida</taxon>
        <taxon>Plasmodiophoridae</taxon>
        <taxon>Spongospora</taxon>
    </lineage>
</organism>
<dbReference type="AlphaFoldDB" id="A0A0H5R028"/>
<protein>
    <submittedName>
        <fullName evidence="1">Uncharacterized protein</fullName>
    </submittedName>
</protein>
<name>A0A0H5R028_9EUKA</name>
<sequence>PSSSFLQFLIYKNGNSPVVFNNILNGVRYRNTSCFFHCGRRSFFTNNFVLFMPSCCAAKFHLDCVPAVKLGGSWVRDLNYNTSQRLNTLFSPLTISLLPLCVLGQMNHCSRFNLRTKTWPSSARESQANTRHTTICALIISRLAWVT</sequence>
<evidence type="ECO:0000313" key="1">
    <source>
        <dbReference type="EMBL" id="CRZ07306.1"/>
    </source>
</evidence>